<keyword evidence="1" id="KW-0472">Membrane</keyword>
<keyword evidence="1" id="KW-1133">Transmembrane helix</keyword>
<keyword evidence="1" id="KW-0812">Transmembrane</keyword>
<dbReference type="EMBL" id="CM001440">
    <property type="protein sequence ID" value="EHR62952.1"/>
    <property type="molecule type" value="Genomic_DNA"/>
</dbReference>
<dbReference type="HOGENOM" id="CLU_005856_2_0_11"/>
<dbReference type="RefSeq" id="WP_005458977.1">
    <property type="nucleotide sequence ID" value="NZ_CM001440.1"/>
</dbReference>
<feature type="transmembrane region" description="Helical" evidence="1">
    <location>
        <begin position="295"/>
        <end position="314"/>
    </location>
</feature>
<feature type="transmembrane region" description="Helical" evidence="1">
    <location>
        <begin position="171"/>
        <end position="204"/>
    </location>
</feature>
<feature type="transmembrane region" description="Helical" evidence="1">
    <location>
        <begin position="361"/>
        <end position="381"/>
    </location>
</feature>
<feature type="transmembrane region" description="Helical" evidence="1">
    <location>
        <begin position="144"/>
        <end position="165"/>
    </location>
</feature>
<feature type="transmembrane region" description="Helical" evidence="1">
    <location>
        <begin position="88"/>
        <end position="110"/>
    </location>
</feature>
<name>H5XJZ7_9PSEU</name>
<dbReference type="STRING" id="882082.SaccyDRAFT_4131"/>
<accession>H5XJZ7</accession>
<dbReference type="AlphaFoldDB" id="H5XJZ7"/>
<dbReference type="eggNOG" id="COG1216">
    <property type="taxonomic scope" value="Bacteria"/>
</dbReference>
<evidence type="ECO:0000313" key="2">
    <source>
        <dbReference type="EMBL" id="EHR62952.1"/>
    </source>
</evidence>
<feature type="transmembrane region" description="Helical" evidence="1">
    <location>
        <begin position="270"/>
        <end position="288"/>
    </location>
</feature>
<evidence type="ECO:0008006" key="4">
    <source>
        <dbReference type="Google" id="ProtNLM"/>
    </source>
</evidence>
<organism evidence="2 3">
    <name type="scientific">Saccharomonospora cyanea NA-134</name>
    <dbReference type="NCBI Taxonomy" id="882082"/>
    <lineage>
        <taxon>Bacteria</taxon>
        <taxon>Bacillati</taxon>
        <taxon>Actinomycetota</taxon>
        <taxon>Actinomycetes</taxon>
        <taxon>Pseudonocardiales</taxon>
        <taxon>Pseudonocardiaceae</taxon>
        <taxon>Saccharomonospora</taxon>
    </lineage>
</organism>
<proteinExistence type="predicted"/>
<dbReference type="Proteomes" id="UP000002791">
    <property type="component" value="Chromosome"/>
</dbReference>
<protein>
    <recommendedName>
        <fullName evidence="4">Bacterial membrane protein YfhO</fullName>
    </recommendedName>
</protein>
<reference evidence="2 3" key="1">
    <citation type="submission" date="2011-11" db="EMBL/GenBank/DDBJ databases">
        <title>The Noncontiguous Finished sequence of Saccharomonospora cyanea NA-134.</title>
        <authorList>
            <consortium name="US DOE Joint Genome Institute"/>
            <person name="Lucas S."/>
            <person name="Han J."/>
            <person name="Lapidus A."/>
            <person name="Cheng J.-F."/>
            <person name="Goodwin L."/>
            <person name="Pitluck S."/>
            <person name="Peters L."/>
            <person name="Ovchinnikova G."/>
            <person name="Lu M."/>
            <person name="Detter J.C."/>
            <person name="Han C."/>
            <person name="Tapia R."/>
            <person name="Land M."/>
            <person name="Hauser L."/>
            <person name="Kyrpides N."/>
            <person name="Ivanova N."/>
            <person name="Pagani I."/>
            <person name="Brambilla E.-M."/>
            <person name="Klenk H.-P."/>
            <person name="Woyke T."/>
        </authorList>
    </citation>
    <scope>NUCLEOTIDE SEQUENCE [LARGE SCALE GENOMIC DNA]</scope>
    <source>
        <strain evidence="2 3">NA-134</strain>
    </source>
</reference>
<sequence>MRALRSRWVPPAVLTGVLTVVALGAHSGRLGLSLAGGALLPVGDLGDVWSEYLAAWHGTVGGASGGAPPALAVLGVLGAPLAPVGGPAAVVAVLLLADVPLAALSAYAATRRIPVARWVRASTAAAYGLLPPATAAAVQGRLDVVVLHVLLPLLLAGVFVVTYGPMRERWLSASVLCALGVATTAAFSPVACLLLLLVASIAFVAAPGRDRPRARAGAFAVLVLLPAGLLLPWLPVLVAHPVLVLHGVSGPGTQAPTLVELLALDPGGPGGSPAGVVVVVAAFTAVVARPTSRMAPAAGLVLVGVLGAAVLSFVPARPVRGGPAASAFAGAPLLLVGAGLLVTVLVACVRVPERTRTSRTRVAVVGAVCGVSVLAGCDVIAGRGGPLVNQPSPPMEPMIEELASTGRGVLVLGDPEAPHDVPRLTSGRAPRFGDDALAPVETMASRAQAWQRQLLSGRPEAVTSAVTSAAASGVLFVVLPRGDDGRPLRSAAGELAEPAPPTTDGRAVLRLTPEAGAATLISSEQARRSVSGLPPDAELLTPPASAAVDAAPPEIGVRVSEGPEGRLLVLSAAYEPGWRATVDGVAVPIVRAWEGQVAVAVPPEPAEVRVSFDSARHDVLLLGQLAAVLFTVLTALPSLRRPARR</sequence>
<feature type="transmembrane region" description="Helical" evidence="1">
    <location>
        <begin position="619"/>
        <end position="639"/>
    </location>
</feature>
<feature type="transmembrane region" description="Helical" evidence="1">
    <location>
        <begin position="326"/>
        <end position="349"/>
    </location>
</feature>
<evidence type="ECO:0000313" key="3">
    <source>
        <dbReference type="Proteomes" id="UP000002791"/>
    </source>
</evidence>
<feature type="transmembrane region" description="Helical" evidence="1">
    <location>
        <begin position="216"/>
        <end position="234"/>
    </location>
</feature>
<evidence type="ECO:0000256" key="1">
    <source>
        <dbReference type="SAM" id="Phobius"/>
    </source>
</evidence>
<gene>
    <name evidence="2" type="ORF">SaccyDRAFT_4131</name>
</gene>
<keyword evidence="3" id="KW-1185">Reference proteome</keyword>